<sequence length="289" mass="31302">MPATTTTEPVLDPPVLPDVDQVRLVVSDMDGSLLDERGRVPETFWPVLDELERRGIAFAPASGRQYANLRELFGPRGDDLVFIAENGSYVVQHEEALSTDPLPAEVVPEVVGRVRELAARGADVGLVLCGQRAASIERVGDAFAEHARRHYARLQEVDDVTAVDDVVLKIAVFDFGSVEEATAPAFADLADRLRVVVSGQHWIDVMSPAADKGHALRRVQERLGVTPEQTMAFGDYLNDAGLLDAARWSCAMDNAHPDVRARARYVVPANSRNGVTRTLAAALGMTVGA</sequence>
<dbReference type="GO" id="GO:0000287">
    <property type="term" value="F:magnesium ion binding"/>
    <property type="evidence" value="ECO:0007669"/>
    <property type="project" value="TreeGrafter"/>
</dbReference>
<organism evidence="1 2">
    <name type="scientific">Cellulomonas hominis</name>
    <dbReference type="NCBI Taxonomy" id="156981"/>
    <lineage>
        <taxon>Bacteria</taxon>
        <taxon>Bacillati</taxon>
        <taxon>Actinomycetota</taxon>
        <taxon>Actinomycetes</taxon>
        <taxon>Micrococcales</taxon>
        <taxon>Cellulomonadaceae</taxon>
        <taxon>Cellulomonas</taxon>
    </lineage>
</organism>
<dbReference type="Proteomes" id="UP000308121">
    <property type="component" value="Unassembled WGS sequence"/>
</dbReference>
<dbReference type="NCBIfam" id="TIGR01484">
    <property type="entry name" value="HAD-SF-IIB"/>
    <property type="match status" value="1"/>
</dbReference>
<name>A0A7Z8JZJ0_9CELL</name>
<dbReference type="EMBL" id="SZYE01000073">
    <property type="protein sequence ID" value="TKR23594.1"/>
    <property type="molecule type" value="Genomic_DNA"/>
</dbReference>
<dbReference type="OrthoDB" id="3180855at2"/>
<dbReference type="InterPro" id="IPR006379">
    <property type="entry name" value="HAD-SF_hydro_IIB"/>
</dbReference>
<gene>
    <name evidence="1" type="ORF">FA014_10425</name>
</gene>
<dbReference type="NCBIfam" id="TIGR00099">
    <property type="entry name" value="Cof-subfamily"/>
    <property type="match status" value="1"/>
</dbReference>
<proteinExistence type="predicted"/>
<evidence type="ECO:0000313" key="1">
    <source>
        <dbReference type="EMBL" id="TKR23594.1"/>
    </source>
</evidence>
<dbReference type="InterPro" id="IPR023214">
    <property type="entry name" value="HAD_sf"/>
</dbReference>
<dbReference type="InterPro" id="IPR036412">
    <property type="entry name" value="HAD-like_sf"/>
</dbReference>
<dbReference type="SUPFAM" id="SSF56784">
    <property type="entry name" value="HAD-like"/>
    <property type="match status" value="1"/>
</dbReference>
<evidence type="ECO:0000313" key="2">
    <source>
        <dbReference type="Proteomes" id="UP000308121"/>
    </source>
</evidence>
<dbReference type="AlphaFoldDB" id="A0A7Z8JZJ0"/>
<dbReference type="Pfam" id="PF08282">
    <property type="entry name" value="Hydrolase_3"/>
    <property type="match status" value="1"/>
</dbReference>
<dbReference type="Gene3D" id="3.40.50.1000">
    <property type="entry name" value="HAD superfamily/HAD-like"/>
    <property type="match status" value="1"/>
</dbReference>
<dbReference type="InterPro" id="IPR000150">
    <property type="entry name" value="Cof"/>
</dbReference>
<dbReference type="PANTHER" id="PTHR10000">
    <property type="entry name" value="PHOSPHOSERINE PHOSPHATASE"/>
    <property type="match status" value="1"/>
</dbReference>
<protein>
    <submittedName>
        <fullName evidence="1">HAD family hydrolase</fullName>
    </submittedName>
</protein>
<dbReference type="RefSeq" id="WP_154729623.1">
    <property type="nucleotide sequence ID" value="NZ_SZYE01000073.1"/>
</dbReference>
<reference evidence="1 2" key="1">
    <citation type="submission" date="2019-05" db="EMBL/GenBank/DDBJ databases">
        <title>Genome sequence of Cellulomonas hominis strain CS1.</title>
        <authorList>
            <person name="Belmont J."/>
            <person name="Maclea K.S."/>
        </authorList>
    </citation>
    <scope>NUCLEOTIDE SEQUENCE [LARGE SCALE GENOMIC DNA]</scope>
    <source>
        <strain evidence="1 2">CS1</strain>
    </source>
</reference>
<dbReference type="SFLD" id="SFLDS00003">
    <property type="entry name" value="Haloacid_Dehalogenase"/>
    <property type="match status" value="1"/>
</dbReference>
<dbReference type="CDD" id="cd07518">
    <property type="entry name" value="HAD_YbiV-Like"/>
    <property type="match status" value="1"/>
</dbReference>
<keyword evidence="1" id="KW-0378">Hydrolase</keyword>
<dbReference type="SFLD" id="SFLDG01140">
    <property type="entry name" value="C2.B:_Phosphomannomutase_and_P"/>
    <property type="match status" value="1"/>
</dbReference>
<dbReference type="PANTHER" id="PTHR10000:SF53">
    <property type="entry name" value="5-AMINO-6-(5-PHOSPHO-D-RIBITYLAMINO)URACIL PHOSPHATASE YBJI-RELATED"/>
    <property type="match status" value="1"/>
</dbReference>
<dbReference type="Gene3D" id="3.30.1240.10">
    <property type="match status" value="1"/>
</dbReference>
<dbReference type="GO" id="GO:0005829">
    <property type="term" value="C:cytosol"/>
    <property type="evidence" value="ECO:0007669"/>
    <property type="project" value="TreeGrafter"/>
</dbReference>
<comment type="caution">
    <text evidence="1">The sequence shown here is derived from an EMBL/GenBank/DDBJ whole genome shotgun (WGS) entry which is preliminary data.</text>
</comment>
<accession>A0A7Z8JZJ0</accession>
<dbReference type="GO" id="GO:0016791">
    <property type="term" value="F:phosphatase activity"/>
    <property type="evidence" value="ECO:0007669"/>
    <property type="project" value="TreeGrafter"/>
</dbReference>